<dbReference type="PANTHER" id="PTHR30537:SF5">
    <property type="entry name" value="HTH-TYPE TRANSCRIPTIONAL ACTIVATOR TTDR-RELATED"/>
    <property type="match status" value="1"/>
</dbReference>
<dbReference type="InterPro" id="IPR058163">
    <property type="entry name" value="LysR-type_TF_proteobact-type"/>
</dbReference>
<reference evidence="6 7" key="1">
    <citation type="submission" date="2019-03" db="EMBL/GenBank/DDBJ databases">
        <title>Genomic Encyclopedia of Type Strains, Phase III (KMG-III): the genomes of soil and plant-associated and newly described type strains.</title>
        <authorList>
            <person name="Whitman W."/>
        </authorList>
    </citation>
    <scope>NUCLEOTIDE SEQUENCE [LARGE SCALE GENOMIC DNA]</scope>
    <source>
        <strain evidence="6 7">CGMCC 1.7002</strain>
    </source>
</reference>
<dbReference type="GO" id="GO:0003700">
    <property type="term" value="F:DNA-binding transcription factor activity"/>
    <property type="evidence" value="ECO:0007669"/>
    <property type="project" value="InterPro"/>
</dbReference>
<comment type="similarity">
    <text evidence="1">Belongs to the LysR transcriptional regulatory family.</text>
</comment>
<dbReference type="InterPro" id="IPR000847">
    <property type="entry name" value="LysR_HTH_N"/>
</dbReference>
<dbReference type="GO" id="GO:0043565">
    <property type="term" value="F:sequence-specific DNA binding"/>
    <property type="evidence" value="ECO:0007669"/>
    <property type="project" value="TreeGrafter"/>
</dbReference>
<dbReference type="InterPro" id="IPR036390">
    <property type="entry name" value="WH_DNA-bd_sf"/>
</dbReference>
<dbReference type="PROSITE" id="PS50931">
    <property type="entry name" value="HTH_LYSR"/>
    <property type="match status" value="1"/>
</dbReference>
<dbReference type="Gene3D" id="3.40.190.290">
    <property type="match status" value="1"/>
</dbReference>
<feature type="domain" description="HTH lysR-type" evidence="5">
    <location>
        <begin position="4"/>
        <end position="61"/>
    </location>
</feature>
<evidence type="ECO:0000256" key="3">
    <source>
        <dbReference type="ARBA" id="ARBA00023125"/>
    </source>
</evidence>
<evidence type="ECO:0000313" key="6">
    <source>
        <dbReference type="EMBL" id="TDQ66994.1"/>
    </source>
</evidence>
<dbReference type="InterPro" id="IPR036388">
    <property type="entry name" value="WH-like_DNA-bd_sf"/>
</dbReference>
<evidence type="ECO:0000313" key="7">
    <source>
        <dbReference type="Proteomes" id="UP000295391"/>
    </source>
</evidence>
<evidence type="ECO:0000256" key="2">
    <source>
        <dbReference type="ARBA" id="ARBA00023015"/>
    </source>
</evidence>
<dbReference type="InterPro" id="IPR005119">
    <property type="entry name" value="LysR_subst-bd"/>
</dbReference>
<evidence type="ECO:0000256" key="1">
    <source>
        <dbReference type="ARBA" id="ARBA00009437"/>
    </source>
</evidence>
<proteinExistence type="inferred from homology"/>
<keyword evidence="4" id="KW-0804">Transcription</keyword>
<evidence type="ECO:0000256" key="4">
    <source>
        <dbReference type="ARBA" id="ARBA00023163"/>
    </source>
</evidence>
<dbReference type="PRINTS" id="PR00039">
    <property type="entry name" value="HTHLYSR"/>
</dbReference>
<sequence>MKSLDLNALHHFCEIVREGSLTKAAQKLNISAPTLSRHLAQLEEQVGHKLVHRHAKQFKLTIDGERYYNSLSDDFSQLQEQLSALNDRADVLSGSIRISCPESMAIDYLHDWSLEFLAQHPQVDIQIKFAISDQHFVEDQLDLSLVVVPPTQPSLVQRKLLDTQMCVGAAPSYIEAKGKPTVPQDLPNFDLLTSDPQKGWGFRVDGERFEFFPAPRYSINSIRTVVQAAIQGMGIMYGPLFYMRQPMRDGRLVQLLPEYETEMRHVFMVYADRRLMPTRVRAFRSFLEEKMVLLSEGERWSGAGKSFNKVFS</sequence>
<dbReference type="OrthoDB" id="1631201at2"/>
<dbReference type="AlphaFoldDB" id="A0A4R6VW73"/>
<evidence type="ECO:0000259" key="5">
    <source>
        <dbReference type="PROSITE" id="PS50931"/>
    </source>
</evidence>
<gene>
    <name evidence="6" type="ORF">ATL17_1000</name>
</gene>
<dbReference type="EMBL" id="SNYR01000001">
    <property type="protein sequence ID" value="TDQ66994.1"/>
    <property type="molecule type" value="Genomic_DNA"/>
</dbReference>
<dbReference type="CDD" id="cd08422">
    <property type="entry name" value="PBP2_CrgA_like"/>
    <property type="match status" value="1"/>
</dbReference>
<comment type="caution">
    <text evidence="6">The sequence shown here is derived from an EMBL/GenBank/DDBJ whole genome shotgun (WGS) entry which is preliminary data.</text>
</comment>
<dbReference type="Gene3D" id="1.10.10.10">
    <property type="entry name" value="Winged helix-like DNA-binding domain superfamily/Winged helix DNA-binding domain"/>
    <property type="match status" value="1"/>
</dbReference>
<dbReference type="RefSeq" id="WP_133571642.1">
    <property type="nucleotide sequence ID" value="NZ_SNYR01000001.1"/>
</dbReference>
<organism evidence="6 7">
    <name type="scientific">Maritalea mobilis</name>
    <dbReference type="NCBI Taxonomy" id="483324"/>
    <lineage>
        <taxon>Bacteria</taxon>
        <taxon>Pseudomonadati</taxon>
        <taxon>Pseudomonadota</taxon>
        <taxon>Alphaproteobacteria</taxon>
        <taxon>Hyphomicrobiales</taxon>
        <taxon>Devosiaceae</taxon>
        <taxon>Maritalea</taxon>
    </lineage>
</organism>
<keyword evidence="7" id="KW-1185">Reference proteome</keyword>
<dbReference type="GO" id="GO:0006351">
    <property type="term" value="P:DNA-templated transcription"/>
    <property type="evidence" value="ECO:0007669"/>
    <property type="project" value="TreeGrafter"/>
</dbReference>
<accession>A0A4R6VW73</accession>
<dbReference type="PANTHER" id="PTHR30537">
    <property type="entry name" value="HTH-TYPE TRANSCRIPTIONAL REGULATOR"/>
    <property type="match status" value="1"/>
</dbReference>
<keyword evidence="2" id="KW-0805">Transcription regulation</keyword>
<dbReference type="SUPFAM" id="SSF53850">
    <property type="entry name" value="Periplasmic binding protein-like II"/>
    <property type="match status" value="1"/>
</dbReference>
<dbReference type="Pfam" id="PF03466">
    <property type="entry name" value="LysR_substrate"/>
    <property type="match status" value="1"/>
</dbReference>
<dbReference type="FunFam" id="1.10.10.10:FF:000001">
    <property type="entry name" value="LysR family transcriptional regulator"/>
    <property type="match status" value="1"/>
</dbReference>
<protein>
    <submittedName>
        <fullName evidence="6">DNA-binding transcriptional LysR family regulator</fullName>
    </submittedName>
</protein>
<dbReference type="Pfam" id="PF00126">
    <property type="entry name" value="HTH_1"/>
    <property type="match status" value="1"/>
</dbReference>
<name>A0A4R6VW73_9HYPH</name>
<dbReference type="Proteomes" id="UP000295391">
    <property type="component" value="Unassembled WGS sequence"/>
</dbReference>
<dbReference type="SUPFAM" id="SSF46785">
    <property type="entry name" value="Winged helix' DNA-binding domain"/>
    <property type="match status" value="1"/>
</dbReference>
<keyword evidence="3 6" id="KW-0238">DNA-binding</keyword>